<name>A0ACA9L947_9GLOM</name>
<dbReference type="EMBL" id="CAJVPW010003003">
    <property type="protein sequence ID" value="CAG8516747.1"/>
    <property type="molecule type" value="Genomic_DNA"/>
</dbReference>
<gene>
    <name evidence="1" type="ORF">SPELUC_LOCUS3735</name>
</gene>
<accession>A0ACA9L947</accession>
<reference evidence="1" key="1">
    <citation type="submission" date="2021-06" db="EMBL/GenBank/DDBJ databases">
        <authorList>
            <person name="Kallberg Y."/>
            <person name="Tangrot J."/>
            <person name="Rosling A."/>
        </authorList>
    </citation>
    <scope>NUCLEOTIDE SEQUENCE</scope>
    <source>
        <strain evidence="1">28 12/20/2015</strain>
    </source>
</reference>
<keyword evidence="2" id="KW-1185">Reference proteome</keyword>
<evidence type="ECO:0000313" key="1">
    <source>
        <dbReference type="EMBL" id="CAG8516747.1"/>
    </source>
</evidence>
<sequence length="92" mass="10534">MAVDFEGSSEKIGKKNYYILRLYSSLINGQKAVVTLTGIQIFFDILVPNNESVSINDFQPVEDLKIISDHFLILALMRDRTLILTWDIETQL</sequence>
<dbReference type="Proteomes" id="UP000789366">
    <property type="component" value="Unassembled WGS sequence"/>
</dbReference>
<evidence type="ECO:0000313" key="2">
    <source>
        <dbReference type="Proteomes" id="UP000789366"/>
    </source>
</evidence>
<comment type="caution">
    <text evidence="1">The sequence shown here is derived from an EMBL/GenBank/DDBJ whole genome shotgun (WGS) entry which is preliminary data.</text>
</comment>
<proteinExistence type="predicted"/>
<organism evidence="1 2">
    <name type="scientific">Cetraspora pellucida</name>
    <dbReference type="NCBI Taxonomy" id="1433469"/>
    <lineage>
        <taxon>Eukaryota</taxon>
        <taxon>Fungi</taxon>
        <taxon>Fungi incertae sedis</taxon>
        <taxon>Mucoromycota</taxon>
        <taxon>Glomeromycotina</taxon>
        <taxon>Glomeromycetes</taxon>
        <taxon>Diversisporales</taxon>
        <taxon>Gigasporaceae</taxon>
        <taxon>Cetraspora</taxon>
    </lineage>
</organism>
<protein>
    <submittedName>
        <fullName evidence="1">13517_t:CDS:1</fullName>
    </submittedName>
</protein>